<organism evidence="2 3">
    <name type="scientific">Panagrolaimus superbus</name>
    <dbReference type="NCBI Taxonomy" id="310955"/>
    <lineage>
        <taxon>Eukaryota</taxon>
        <taxon>Metazoa</taxon>
        <taxon>Ecdysozoa</taxon>
        <taxon>Nematoda</taxon>
        <taxon>Chromadorea</taxon>
        <taxon>Rhabditida</taxon>
        <taxon>Tylenchina</taxon>
        <taxon>Panagrolaimomorpha</taxon>
        <taxon>Panagrolaimoidea</taxon>
        <taxon>Panagrolaimidae</taxon>
        <taxon>Panagrolaimus</taxon>
    </lineage>
</organism>
<evidence type="ECO:0000313" key="2">
    <source>
        <dbReference type="Proteomes" id="UP000887577"/>
    </source>
</evidence>
<sequence>MILIIDHQIAQDILQFCHKRGHSVVFCEEKLQKQQSNSSQKTTVAVADVTEVTEIKTVATASKVEADDVVLPVTKASIARIEDRIFTTTATLLDSGSMLSYITIGHANALNLQPLSYQELNVETFMNPEAQRIKAPIFEIIVRCINDDEKSILVRGVTRITDDLLMAKLSSGFYLVKTQLGNVICGQGPTVSHVHPKNVHAFTVAAKYSNDDKLCDKVIEEHIQLDVGGLNGDPNLTEKEIAIRHFNETYSRAEDGTFIVRLPWRTDDPDLKSNLHLAFHRLRSTMAALQAKGKASAYVKFFDVHKQRGFMERVPNGLAPELEKLVHNLSHHAVEKESATTPIRAVFDCSAKQHNNDNPLMIYCMLVHPTCQI</sequence>
<dbReference type="Proteomes" id="UP000887577">
    <property type="component" value="Unplaced"/>
</dbReference>
<dbReference type="WBParaSite" id="PSU_v2.g9255.t1">
    <property type="protein sequence ID" value="PSU_v2.g9255.t1"/>
    <property type="gene ID" value="PSU_v2.g9255"/>
</dbReference>
<dbReference type="InterPro" id="IPR008737">
    <property type="entry name" value="DUF1758"/>
</dbReference>
<dbReference type="PANTHER" id="PTHR47331">
    <property type="entry name" value="PHD-TYPE DOMAIN-CONTAINING PROTEIN"/>
    <property type="match status" value="1"/>
</dbReference>
<keyword evidence="2" id="KW-1185">Reference proteome</keyword>
<evidence type="ECO:0000313" key="3">
    <source>
        <dbReference type="WBParaSite" id="PSU_v2.g9255.t1"/>
    </source>
</evidence>
<dbReference type="Pfam" id="PF05585">
    <property type="entry name" value="DUF1758"/>
    <property type="match status" value="1"/>
</dbReference>
<proteinExistence type="predicted"/>
<accession>A0A914ZBZ5</accession>
<dbReference type="AlphaFoldDB" id="A0A914ZBZ5"/>
<evidence type="ECO:0000259" key="1">
    <source>
        <dbReference type="Pfam" id="PF05585"/>
    </source>
</evidence>
<reference evidence="3" key="1">
    <citation type="submission" date="2022-11" db="UniProtKB">
        <authorList>
            <consortium name="WormBaseParasite"/>
        </authorList>
    </citation>
    <scope>IDENTIFICATION</scope>
</reference>
<dbReference type="PANTHER" id="PTHR47331:SF5">
    <property type="entry name" value="RIBONUCLEASE H"/>
    <property type="match status" value="1"/>
</dbReference>
<name>A0A914ZBZ5_9BILA</name>
<feature type="domain" description="DUF1758" evidence="1">
    <location>
        <begin position="88"/>
        <end position="164"/>
    </location>
</feature>
<protein>
    <submittedName>
        <fullName evidence="3">Peptidase aspartic putative domain-containing protein</fullName>
    </submittedName>
</protein>